<gene>
    <name evidence="1" type="ORF">O3P69_019879</name>
</gene>
<dbReference type="EMBL" id="JARAKH010000155">
    <property type="protein sequence ID" value="KAK8374998.1"/>
    <property type="molecule type" value="Genomic_DNA"/>
</dbReference>
<sequence length="115" mass="12618">MSQQCKPWPYCSSYNFGTIVTLVLSALQMTIIMHIHGSPAFICIAYSLASCGLNPPTSQMLAYQLECINNGKALSVIHKCGFLSDDWHPHCCFFIGPVSFTQMCGSAGNCWMATQ</sequence>
<evidence type="ECO:0000313" key="1">
    <source>
        <dbReference type="EMBL" id="KAK8375000.1"/>
    </source>
</evidence>
<name>A0AAW0SJM9_SCYPA</name>
<comment type="caution">
    <text evidence="1">The sequence shown here is derived from an EMBL/GenBank/DDBJ whole genome shotgun (WGS) entry which is preliminary data.</text>
</comment>
<dbReference type="AlphaFoldDB" id="A0AAW0SJM9"/>
<protein>
    <submittedName>
        <fullName evidence="1">Uncharacterized protein</fullName>
    </submittedName>
</protein>
<accession>A0AAW0SJM9</accession>
<dbReference type="EMBL" id="JARAKH010000155">
    <property type="protein sequence ID" value="KAK8375000.1"/>
    <property type="molecule type" value="Genomic_DNA"/>
</dbReference>
<organism evidence="1 2">
    <name type="scientific">Scylla paramamosain</name>
    <name type="common">Mud crab</name>
    <dbReference type="NCBI Taxonomy" id="85552"/>
    <lineage>
        <taxon>Eukaryota</taxon>
        <taxon>Metazoa</taxon>
        <taxon>Ecdysozoa</taxon>
        <taxon>Arthropoda</taxon>
        <taxon>Crustacea</taxon>
        <taxon>Multicrustacea</taxon>
        <taxon>Malacostraca</taxon>
        <taxon>Eumalacostraca</taxon>
        <taxon>Eucarida</taxon>
        <taxon>Decapoda</taxon>
        <taxon>Pleocyemata</taxon>
        <taxon>Brachyura</taxon>
        <taxon>Eubrachyura</taxon>
        <taxon>Portunoidea</taxon>
        <taxon>Portunidae</taxon>
        <taxon>Portuninae</taxon>
        <taxon>Scylla</taxon>
    </lineage>
</organism>
<keyword evidence="2" id="KW-1185">Reference proteome</keyword>
<proteinExistence type="predicted"/>
<evidence type="ECO:0000313" key="2">
    <source>
        <dbReference type="Proteomes" id="UP001487740"/>
    </source>
</evidence>
<dbReference type="Proteomes" id="UP001487740">
    <property type="component" value="Unassembled WGS sequence"/>
</dbReference>
<reference evidence="1 2" key="1">
    <citation type="submission" date="2023-03" db="EMBL/GenBank/DDBJ databases">
        <title>High-quality genome of Scylla paramamosain provides insights in environmental adaptation.</title>
        <authorList>
            <person name="Zhang L."/>
        </authorList>
    </citation>
    <scope>NUCLEOTIDE SEQUENCE [LARGE SCALE GENOMIC DNA]</scope>
    <source>
        <strain evidence="1">LZ_2023a</strain>
        <tissue evidence="1">Muscle</tissue>
    </source>
</reference>